<sequence length="249" mass="26903">MFPNMDSLGRVPRGVALVVVGLALFAVTACGTTVPQVSSDGSAAPTAGTPPGLLPSETASEAAKPPRSPHEILSNNIRLARTACKGCGAELNLNEPTVQKSIHLLMREHAQHKDFVLTEANAERALYGPAGSTPTLAGANNPPPDVSFRDASGREVYRREIKTFSGAPTTFARQFEDYAKKLEYRGELYVQVPRGTDIQRLMEAFWAKNRDDRRLARYAEVYVAFHTPEGRPAGLWMLGARGMGVPGQG</sequence>
<keyword evidence="3" id="KW-1185">Reference proteome</keyword>
<proteinExistence type="predicted"/>
<comment type="caution">
    <text evidence="2">The sequence shown here is derived from an EMBL/GenBank/DDBJ whole genome shotgun (WGS) entry which is preliminary data.</text>
</comment>
<evidence type="ECO:0008006" key="4">
    <source>
        <dbReference type="Google" id="ProtNLM"/>
    </source>
</evidence>
<accession>A0ABQ4IW74</accession>
<reference evidence="2 3" key="1">
    <citation type="submission" date="2021-01" db="EMBL/GenBank/DDBJ databases">
        <title>Whole genome shotgun sequence of Verrucosispora lutea NBRC 106530.</title>
        <authorList>
            <person name="Komaki H."/>
            <person name="Tamura T."/>
        </authorList>
    </citation>
    <scope>NUCLEOTIDE SEQUENCE [LARGE SCALE GENOMIC DNA]</scope>
    <source>
        <strain evidence="2 3">NBRC 106530</strain>
    </source>
</reference>
<dbReference type="EMBL" id="BOPB01000013">
    <property type="protein sequence ID" value="GIJ22150.1"/>
    <property type="molecule type" value="Genomic_DNA"/>
</dbReference>
<gene>
    <name evidence="2" type="ORF">Vlu01_27740</name>
</gene>
<protein>
    <recommendedName>
        <fullName evidence="4">Tox-REase-9 domain-containing protein</fullName>
    </recommendedName>
</protein>
<organism evidence="2 3">
    <name type="scientific">Micromonospora lutea</name>
    <dbReference type="NCBI Taxonomy" id="419825"/>
    <lineage>
        <taxon>Bacteria</taxon>
        <taxon>Bacillati</taxon>
        <taxon>Actinomycetota</taxon>
        <taxon>Actinomycetes</taxon>
        <taxon>Micromonosporales</taxon>
        <taxon>Micromonosporaceae</taxon>
        <taxon>Micromonospora</taxon>
    </lineage>
</organism>
<name>A0ABQ4IW74_9ACTN</name>
<dbReference type="Proteomes" id="UP000643165">
    <property type="component" value="Unassembled WGS sequence"/>
</dbReference>
<evidence type="ECO:0000313" key="3">
    <source>
        <dbReference type="Proteomes" id="UP000643165"/>
    </source>
</evidence>
<evidence type="ECO:0000313" key="2">
    <source>
        <dbReference type="EMBL" id="GIJ22150.1"/>
    </source>
</evidence>
<feature type="region of interest" description="Disordered" evidence="1">
    <location>
        <begin position="35"/>
        <end position="72"/>
    </location>
</feature>
<evidence type="ECO:0000256" key="1">
    <source>
        <dbReference type="SAM" id="MobiDB-lite"/>
    </source>
</evidence>